<accession>A0ABR9AUQ6</accession>
<evidence type="ECO:0000256" key="1">
    <source>
        <dbReference type="SAM" id="Phobius"/>
    </source>
</evidence>
<organism evidence="2 3">
    <name type="scientific">Paenibacillus arenosi</name>
    <dbReference type="NCBI Taxonomy" id="2774142"/>
    <lineage>
        <taxon>Bacteria</taxon>
        <taxon>Bacillati</taxon>
        <taxon>Bacillota</taxon>
        <taxon>Bacilli</taxon>
        <taxon>Bacillales</taxon>
        <taxon>Paenibacillaceae</taxon>
        <taxon>Paenibacillus</taxon>
    </lineage>
</organism>
<gene>
    <name evidence="2" type="ORF">IFO66_05930</name>
</gene>
<proteinExistence type="predicted"/>
<feature type="transmembrane region" description="Helical" evidence="1">
    <location>
        <begin position="113"/>
        <end position="134"/>
    </location>
</feature>
<keyword evidence="1" id="KW-1133">Transmembrane helix</keyword>
<feature type="transmembrane region" description="Helical" evidence="1">
    <location>
        <begin position="44"/>
        <end position="63"/>
    </location>
</feature>
<reference evidence="2 3" key="1">
    <citation type="submission" date="2020-09" db="EMBL/GenBank/DDBJ databases">
        <title>Paenibacillus sp. CAU 1523 isolated from sand of Haeundae Beach.</title>
        <authorList>
            <person name="Kim W."/>
        </authorList>
    </citation>
    <scope>NUCLEOTIDE SEQUENCE [LARGE SCALE GENOMIC DNA]</scope>
    <source>
        <strain evidence="2 3">CAU 1523</strain>
    </source>
</reference>
<feature type="transmembrane region" description="Helical" evidence="1">
    <location>
        <begin position="69"/>
        <end position="92"/>
    </location>
</feature>
<keyword evidence="1" id="KW-0472">Membrane</keyword>
<feature type="transmembrane region" description="Helical" evidence="1">
    <location>
        <begin position="224"/>
        <end position="242"/>
    </location>
</feature>
<feature type="transmembrane region" description="Helical" evidence="1">
    <location>
        <begin position="140"/>
        <end position="161"/>
    </location>
</feature>
<comment type="caution">
    <text evidence="2">The sequence shown here is derived from an EMBL/GenBank/DDBJ whole genome shotgun (WGS) entry which is preliminary data.</text>
</comment>
<evidence type="ECO:0000313" key="3">
    <source>
        <dbReference type="Proteomes" id="UP000634529"/>
    </source>
</evidence>
<name>A0ABR9AUQ6_9BACL</name>
<dbReference type="PROSITE" id="PS51257">
    <property type="entry name" value="PROKAR_LIPOPROTEIN"/>
    <property type="match status" value="1"/>
</dbReference>
<keyword evidence="3" id="KW-1185">Reference proteome</keyword>
<dbReference type="Pfam" id="PF24686">
    <property type="entry name" value="FLQE3_permease"/>
    <property type="match status" value="1"/>
</dbReference>
<dbReference type="Proteomes" id="UP000634529">
    <property type="component" value="Unassembled WGS sequence"/>
</dbReference>
<feature type="transmembrane region" description="Helical" evidence="1">
    <location>
        <begin position="173"/>
        <end position="194"/>
    </location>
</feature>
<keyword evidence="1" id="KW-0812">Transmembrane</keyword>
<dbReference type="EMBL" id="JACYTN010000002">
    <property type="protein sequence ID" value="MBD8497845.1"/>
    <property type="molecule type" value="Genomic_DNA"/>
</dbReference>
<dbReference type="InterPro" id="IPR056926">
    <property type="entry name" value="FLQE3_permease"/>
</dbReference>
<dbReference type="RefSeq" id="WP_192024220.1">
    <property type="nucleotide sequence ID" value="NZ_JACYTN010000002.1"/>
</dbReference>
<protein>
    <submittedName>
        <fullName evidence="2">ABC transporter permease</fullName>
    </submittedName>
</protein>
<sequence length="260" mass="29846">MKRNNRWMDMGLLSQFTSIGACQWSLLRNGIWNDIRIQFRHGFYYVYALVSTLYIIILHLVPIEYRESANVFITFTDPSVLGFFFIGGLIMIEKGQHLLDPLFMTPYSPEYYIWSKVLSLSVLSVLSSSIIHLFTFGFTAHFLSFLFGVWLTSIMFTLLGVGVAAKCTTVNEFFAVSSLYGVISMVPLLGWLNLWKTPLYLLWPTQASLLIIQSAFEPLHIMEGAYAFLYLTVASILLFGWARHRFYQYMMSIQGGGKRL</sequence>
<evidence type="ECO:0000313" key="2">
    <source>
        <dbReference type="EMBL" id="MBD8497845.1"/>
    </source>
</evidence>